<accession>A0A3P7LJR4</accession>
<reference evidence="10 11" key="1">
    <citation type="submission" date="2018-11" db="EMBL/GenBank/DDBJ databases">
        <authorList>
            <consortium name="Pathogen Informatics"/>
        </authorList>
    </citation>
    <scope>NUCLEOTIDE SEQUENCE [LARGE SCALE GENOMIC DNA]</scope>
</reference>
<evidence type="ECO:0000256" key="8">
    <source>
        <dbReference type="RuleBase" id="RU000477"/>
    </source>
</evidence>
<evidence type="ECO:0000256" key="1">
    <source>
        <dbReference type="ARBA" id="ARBA00004141"/>
    </source>
</evidence>
<dbReference type="InterPro" id="IPR050363">
    <property type="entry name" value="MIP/Aquaporin"/>
</dbReference>
<dbReference type="GO" id="GO:0015250">
    <property type="term" value="F:water channel activity"/>
    <property type="evidence" value="ECO:0007669"/>
    <property type="project" value="TreeGrafter"/>
</dbReference>
<proteinExistence type="inferred from homology"/>
<comment type="function">
    <text evidence="7">Aquaglyceroporin that may modulate the water content and osmolytes during anhydrobiosis.</text>
</comment>
<evidence type="ECO:0008006" key="12">
    <source>
        <dbReference type="Google" id="ProtNLM"/>
    </source>
</evidence>
<keyword evidence="4 8" id="KW-0812">Transmembrane</keyword>
<evidence type="ECO:0000256" key="7">
    <source>
        <dbReference type="ARBA" id="ARBA00045280"/>
    </source>
</evidence>
<dbReference type="SUPFAM" id="SSF81338">
    <property type="entry name" value="Aquaporin-like"/>
    <property type="match status" value="1"/>
</dbReference>
<dbReference type="AlphaFoldDB" id="A0A3P7LJR4"/>
<dbReference type="Gene3D" id="1.20.1080.10">
    <property type="entry name" value="Glycerol uptake facilitator protein"/>
    <property type="match status" value="1"/>
</dbReference>
<evidence type="ECO:0000256" key="2">
    <source>
        <dbReference type="ARBA" id="ARBA00006175"/>
    </source>
</evidence>
<evidence type="ECO:0000256" key="3">
    <source>
        <dbReference type="ARBA" id="ARBA00022448"/>
    </source>
</evidence>
<organism evidence="10 11">
    <name type="scientific">Strongylus vulgaris</name>
    <name type="common">Blood worm</name>
    <dbReference type="NCBI Taxonomy" id="40348"/>
    <lineage>
        <taxon>Eukaryota</taxon>
        <taxon>Metazoa</taxon>
        <taxon>Ecdysozoa</taxon>
        <taxon>Nematoda</taxon>
        <taxon>Chromadorea</taxon>
        <taxon>Rhabditida</taxon>
        <taxon>Rhabditina</taxon>
        <taxon>Rhabditomorpha</taxon>
        <taxon>Strongyloidea</taxon>
        <taxon>Strongylidae</taxon>
        <taxon>Strongylus</taxon>
    </lineage>
</organism>
<evidence type="ECO:0000256" key="6">
    <source>
        <dbReference type="ARBA" id="ARBA00023136"/>
    </source>
</evidence>
<sequence length="159" mass="17064">KYTGGVRAVAGPKGTGVCFCSFPEAHVSNTIAFFDQVAGTALLMFFVCVVIDKRIDIPAAAHPFLIGCVIMMIGTSMGMNVGYPINPARDLGPRIFMLFIGYGSEAFTYHNNYSWIPVIAPFFGAVLAAWTYVALIGAHIPDAQPALDMDEAKQPLKSA</sequence>
<dbReference type="PANTHER" id="PTHR43829:SF5">
    <property type="entry name" value="AQUAPORIN-9"/>
    <property type="match status" value="1"/>
</dbReference>
<evidence type="ECO:0000313" key="10">
    <source>
        <dbReference type="EMBL" id="VDM82835.1"/>
    </source>
</evidence>
<dbReference type="InterPro" id="IPR023271">
    <property type="entry name" value="Aquaporin-like"/>
</dbReference>
<protein>
    <recommendedName>
        <fullName evidence="12">Aquaporin</fullName>
    </recommendedName>
</protein>
<dbReference type="GO" id="GO:0016323">
    <property type="term" value="C:basolateral plasma membrane"/>
    <property type="evidence" value="ECO:0007669"/>
    <property type="project" value="TreeGrafter"/>
</dbReference>
<dbReference type="GO" id="GO:0015254">
    <property type="term" value="F:glycerol channel activity"/>
    <property type="evidence" value="ECO:0007669"/>
    <property type="project" value="TreeGrafter"/>
</dbReference>
<feature type="non-terminal residue" evidence="10">
    <location>
        <position position="1"/>
    </location>
</feature>
<feature type="transmembrane region" description="Helical" evidence="9">
    <location>
        <begin position="63"/>
        <end position="85"/>
    </location>
</feature>
<feature type="transmembrane region" description="Helical" evidence="9">
    <location>
        <begin position="31"/>
        <end position="51"/>
    </location>
</feature>
<name>A0A3P7LJR4_STRVU</name>
<dbReference type="InterPro" id="IPR000425">
    <property type="entry name" value="MIP"/>
</dbReference>
<gene>
    <name evidence="10" type="ORF">SVUK_LOCUS17833</name>
</gene>
<evidence type="ECO:0000256" key="9">
    <source>
        <dbReference type="SAM" id="Phobius"/>
    </source>
</evidence>
<dbReference type="PANTHER" id="PTHR43829">
    <property type="entry name" value="AQUAPORIN OR AQUAGLYCEROPORIN RELATED"/>
    <property type="match status" value="1"/>
</dbReference>
<dbReference type="OrthoDB" id="3222at2759"/>
<comment type="subcellular location">
    <subcellularLocation>
        <location evidence="1">Membrane</location>
        <topology evidence="1">Multi-pass membrane protein</topology>
    </subcellularLocation>
</comment>
<evidence type="ECO:0000256" key="5">
    <source>
        <dbReference type="ARBA" id="ARBA00022989"/>
    </source>
</evidence>
<evidence type="ECO:0000256" key="4">
    <source>
        <dbReference type="ARBA" id="ARBA00022692"/>
    </source>
</evidence>
<dbReference type="Pfam" id="PF00230">
    <property type="entry name" value="MIP"/>
    <property type="match status" value="1"/>
</dbReference>
<keyword evidence="3 8" id="KW-0813">Transport</keyword>
<keyword evidence="6 9" id="KW-0472">Membrane</keyword>
<dbReference type="Proteomes" id="UP000270094">
    <property type="component" value="Unassembled WGS sequence"/>
</dbReference>
<keyword evidence="11" id="KW-1185">Reference proteome</keyword>
<comment type="similarity">
    <text evidence="2 8">Belongs to the MIP/aquaporin (TC 1.A.8) family.</text>
</comment>
<dbReference type="EMBL" id="UYYB01119673">
    <property type="protein sequence ID" value="VDM82835.1"/>
    <property type="molecule type" value="Genomic_DNA"/>
</dbReference>
<keyword evidence="5 9" id="KW-1133">Transmembrane helix</keyword>
<feature type="transmembrane region" description="Helical" evidence="9">
    <location>
        <begin position="116"/>
        <end position="140"/>
    </location>
</feature>
<evidence type="ECO:0000313" key="11">
    <source>
        <dbReference type="Proteomes" id="UP000270094"/>
    </source>
</evidence>
<dbReference type="PRINTS" id="PR00783">
    <property type="entry name" value="MINTRINSICP"/>
</dbReference>